<comment type="caution">
    <text evidence="2">The sequence shown here is derived from an EMBL/GenBank/DDBJ whole genome shotgun (WGS) entry which is preliminary data.</text>
</comment>
<keyword evidence="1" id="KW-0732">Signal</keyword>
<name>A0ABU1LD71_9FLAO</name>
<dbReference type="RefSeq" id="WP_115979873.1">
    <property type="nucleotide sequence ID" value="NZ_JAVDQS010000003.1"/>
</dbReference>
<feature type="signal peptide" evidence="1">
    <location>
        <begin position="1"/>
        <end position="22"/>
    </location>
</feature>
<organism evidence="2 3">
    <name type="scientific">Chryseobacterium geocarposphaerae</name>
    <dbReference type="NCBI Taxonomy" id="1416776"/>
    <lineage>
        <taxon>Bacteria</taxon>
        <taxon>Pseudomonadati</taxon>
        <taxon>Bacteroidota</taxon>
        <taxon>Flavobacteriia</taxon>
        <taxon>Flavobacteriales</taxon>
        <taxon>Weeksellaceae</taxon>
        <taxon>Chryseobacterium group</taxon>
        <taxon>Chryseobacterium</taxon>
    </lineage>
</organism>
<sequence>MKKLLNVAVTAMTLLWSANTFAQTVQEPEFIGECMVLKSDNTTQLLQKHTTQMRSAMNAGMVLVGIGSVKSKLQIDGCCSATKLKVSDNIQFIVRSVDNNTDPMAIVKIFRFDSSKKYRRAEVSSENNWGTVKTNKLQYLNFSGKKYGNNSYLITLKDRVPGEYGITITNPNALDEKSTIVSTFSIQ</sequence>
<evidence type="ECO:0000313" key="2">
    <source>
        <dbReference type="EMBL" id="MDR6404490.1"/>
    </source>
</evidence>
<evidence type="ECO:0000313" key="3">
    <source>
        <dbReference type="Proteomes" id="UP001184853"/>
    </source>
</evidence>
<proteinExistence type="predicted"/>
<dbReference type="Proteomes" id="UP001184853">
    <property type="component" value="Unassembled WGS sequence"/>
</dbReference>
<keyword evidence="3" id="KW-1185">Reference proteome</keyword>
<accession>A0ABU1LD71</accession>
<feature type="chain" id="PRO_5047060569" evidence="1">
    <location>
        <begin position="23"/>
        <end position="187"/>
    </location>
</feature>
<protein>
    <submittedName>
        <fullName evidence="2">Uncharacterized protein</fullName>
    </submittedName>
</protein>
<gene>
    <name evidence="2" type="ORF">J2781_001410</name>
</gene>
<dbReference type="EMBL" id="JAVDQS010000003">
    <property type="protein sequence ID" value="MDR6404490.1"/>
    <property type="molecule type" value="Genomic_DNA"/>
</dbReference>
<reference evidence="2 3" key="1">
    <citation type="submission" date="2023-07" db="EMBL/GenBank/DDBJ databases">
        <title>Sorghum-associated microbial communities from plants grown in Nebraska, USA.</title>
        <authorList>
            <person name="Schachtman D."/>
        </authorList>
    </citation>
    <scope>NUCLEOTIDE SEQUENCE [LARGE SCALE GENOMIC DNA]</scope>
    <source>
        <strain evidence="2 3">DS1709</strain>
    </source>
</reference>
<evidence type="ECO:0000256" key="1">
    <source>
        <dbReference type="SAM" id="SignalP"/>
    </source>
</evidence>